<accession>A0A2D2AXE1</accession>
<evidence type="ECO:0000313" key="3">
    <source>
        <dbReference type="Proteomes" id="UP000228945"/>
    </source>
</evidence>
<evidence type="ECO:0000256" key="1">
    <source>
        <dbReference type="SAM" id="SignalP"/>
    </source>
</evidence>
<dbReference type="EMBL" id="CP024201">
    <property type="protein sequence ID" value="ATQ42607.1"/>
    <property type="molecule type" value="Genomic_DNA"/>
</dbReference>
<dbReference type="KEGG" id="cmb:CSW64_09405"/>
<reference evidence="2 3" key="1">
    <citation type="submission" date="2017-10" db="EMBL/GenBank/DDBJ databases">
        <title>Genome sequence of Caulobacter mirabilis FWC38.</title>
        <authorList>
            <person name="Fiebig A."/>
            <person name="Crosson S."/>
        </authorList>
    </citation>
    <scope>NUCLEOTIDE SEQUENCE [LARGE SCALE GENOMIC DNA]</scope>
    <source>
        <strain evidence="2 3">FWC 38</strain>
    </source>
</reference>
<name>A0A2D2AXE1_9CAUL</name>
<organism evidence="2 3">
    <name type="scientific">Caulobacter mirabilis</name>
    <dbReference type="NCBI Taxonomy" id="69666"/>
    <lineage>
        <taxon>Bacteria</taxon>
        <taxon>Pseudomonadati</taxon>
        <taxon>Pseudomonadota</taxon>
        <taxon>Alphaproteobacteria</taxon>
        <taxon>Caulobacterales</taxon>
        <taxon>Caulobacteraceae</taxon>
        <taxon>Caulobacter</taxon>
    </lineage>
</organism>
<evidence type="ECO:0008006" key="4">
    <source>
        <dbReference type="Google" id="ProtNLM"/>
    </source>
</evidence>
<feature type="signal peptide" evidence="1">
    <location>
        <begin position="1"/>
        <end position="21"/>
    </location>
</feature>
<feature type="chain" id="PRO_5013675881" description="Secreted protein" evidence="1">
    <location>
        <begin position="22"/>
        <end position="119"/>
    </location>
</feature>
<proteinExistence type="predicted"/>
<sequence>MRTLLAAVLAAAVLAPGLAAAAADSPETEAALEPVRAHMRAEKGVKFRKVKINAAGDVCGVYSQGGDRDIEFMLNKATGVIWVAEGPQEPRSAFNYGDPSVRRSDDRADYQAWKACSKG</sequence>
<evidence type="ECO:0000313" key="2">
    <source>
        <dbReference type="EMBL" id="ATQ42607.1"/>
    </source>
</evidence>
<gene>
    <name evidence="2" type="ORF">CSW64_09405</name>
</gene>
<dbReference type="AlphaFoldDB" id="A0A2D2AXE1"/>
<protein>
    <recommendedName>
        <fullName evidence="4">Secreted protein</fullName>
    </recommendedName>
</protein>
<keyword evidence="3" id="KW-1185">Reference proteome</keyword>
<keyword evidence="1" id="KW-0732">Signal</keyword>
<dbReference type="RefSeq" id="WP_099621861.1">
    <property type="nucleotide sequence ID" value="NZ_CP024201.1"/>
</dbReference>
<dbReference type="Proteomes" id="UP000228945">
    <property type="component" value="Chromosome"/>
</dbReference>